<dbReference type="OrthoDB" id="10576544at2759"/>
<feature type="region of interest" description="Disordered" evidence="1">
    <location>
        <begin position="90"/>
        <end position="110"/>
    </location>
</feature>
<sequence>MKNKHKGIERGERTRNLPQNRKFDIFIRRGLENSFRTIGRNEGESNKESGKRVVKWKRPGAIPSVILTTVNYPEDSMANSHWEWSAKGKGFSPEIDRGSGNRKANVDPPSRIKYPLRTGTLIIVLESSDNGLIRKM</sequence>
<dbReference type="EMBL" id="BMAV01009539">
    <property type="protein sequence ID" value="GFY53894.1"/>
    <property type="molecule type" value="Genomic_DNA"/>
</dbReference>
<dbReference type="Proteomes" id="UP000886998">
    <property type="component" value="Unassembled WGS sequence"/>
</dbReference>
<proteinExistence type="predicted"/>
<evidence type="ECO:0000256" key="1">
    <source>
        <dbReference type="SAM" id="MobiDB-lite"/>
    </source>
</evidence>
<organism evidence="2 3">
    <name type="scientific">Trichonephila inaurata madagascariensis</name>
    <dbReference type="NCBI Taxonomy" id="2747483"/>
    <lineage>
        <taxon>Eukaryota</taxon>
        <taxon>Metazoa</taxon>
        <taxon>Ecdysozoa</taxon>
        <taxon>Arthropoda</taxon>
        <taxon>Chelicerata</taxon>
        <taxon>Arachnida</taxon>
        <taxon>Araneae</taxon>
        <taxon>Araneomorphae</taxon>
        <taxon>Entelegynae</taxon>
        <taxon>Araneoidea</taxon>
        <taxon>Nephilidae</taxon>
        <taxon>Trichonephila</taxon>
        <taxon>Trichonephila inaurata</taxon>
    </lineage>
</organism>
<reference evidence="2" key="1">
    <citation type="submission" date="2020-08" db="EMBL/GenBank/DDBJ databases">
        <title>Multicomponent nature underlies the extraordinary mechanical properties of spider dragline silk.</title>
        <authorList>
            <person name="Kono N."/>
            <person name="Nakamura H."/>
            <person name="Mori M."/>
            <person name="Yoshida Y."/>
            <person name="Ohtoshi R."/>
            <person name="Malay A.D."/>
            <person name="Moran D.A.P."/>
            <person name="Tomita M."/>
            <person name="Numata K."/>
            <person name="Arakawa K."/>
        </authorList>
    </citation>
    <scope>NUCLEOTIDE SEQUENCE</scope>
</reference>
<comment type="caution">
    <text evidence="2">The sequence shown here is derived from an EMBL/GenBank/DDBJ whole genome shotgun (WGS) entry which is preliminary data.</text>
</comment>
<gene>
    <name evidence="2" type="ORF">TNIN_407651</name>
</gene>
<protein>
    <submittedName>
        <fullName evidence="2">Uncharacterized protein</fullName>
    </submittedName>
</protein>
<keyword evidence="3" id="KW-1185">Reference proteome</keyword>
<evidence type="ECO:0000313" key="3">
    <source>
        <dbReference type="Proteomes" id="UP000886998"/>
    </source>
</evidence>
<evidence type="ECO:0000313" key="2">
    <source>
        <dbReference type="EMBL" id="GFY53894.1"/>
    </source>
</evidence>
<accession>A0A8X6XK63</accession>
<name>A0A8X6XK63_9ARAC</name>
<dbReference type="AlphaFoldDB" id="A0A8X6XK63"/>